<dbReference type="Pfam" id="PF03665">
    <property type="entry name" value="UPF0172"/>
    <property type="match status" value="1"/>
</dbReference>
<accession>A0A024TZI3</accession>
<feature type="non-terminal residue" evidence="3">
    <location>
        <position position="1"/>
    </location>
</feature>
<reference evidence="3" key="1">
    <citation type="submission" date="2013-12" db="EMBL/GenBank/DDBJ databases">
        <title>The Genome Sequence of Aphanomyces invadans NJM9701.</title>
        <authorList>
            <consortium name="The Broad Institute Genomics Platform"/>
            <person name="Russ C."/>
            <person name="Tyler B."/>
            <person name="van West P."/>
            <person name="Dieguez-Uribeondo J."/>
            <person name="Young S.K."/>
            <person name="Zeng Q."/>
            <person name="Gargeya S."/>
            <person name="Fitzgerald M."/>
            <person name="Abouelleil A."/>
            <person name="Alvarado L."/>
            <person name="Chapman S.B."/>
            <person name="Gainer-Dewar J."/>
            <person name="Goldberg J."/>
            <person name="Griggs A."/>
            <person name="Gujja S."/>
            <person name="Hansen M."/>
            <person name="Howarth C."/>
            <person name="Imamovic A."/>
            <person name="Ireland A."/>
            <person name="Larimer J."/>
            <person name="McCowan C."/>
            <person name="Murphy C."/>
            <person name="Pearson M."/>
            <person name="Poon T.W."/>
            <person name="Priest M."/>
            <person name="Roberts A."/>
            <person name="Saif S."/>
            <person name="Shea T."/>
            <person name="Sykes S."/>
            <person name="Wortman J."/>
            <person name="Nusbaum C."/>
            <person name="Birren B."/>
        </authorList>
    </citation>
    <scope>NUCLEOTIDE SEQUENCE [LARGE SCALE GENOMIC DNA]</scope>
    <source>
        <strain evidence="3">NJM9701</strain>
    </source>
</reference>
<dbReference type="VEuPathDB" id="FungiDB:H310_08287"/>
<dbReference type="STRING" id="157072.A0A024TZI3"/>
<organism evidence="3">
    <name type="scientific">Aphanomyces invadans</name>
    <dbReference type="NCBI Taxonomy" id="157072"/>
    <lineage>
        <taxon>Eukaryota</taxon>
        <taxon>Sar</taxon>
        <taxon>Stramenopiles</taxon>
        <taxon>Oomycota</taxon>
        <taxon>Saprolegniomycetes</taxon>
        <taxon>Saprolegniales</taxon>
        <taxon>Verrucalvaceae</taxon>
        <taxon>Aphanomyces</taxon>
    </lineage>
</organism>
<dbReference type="InterPro" id="IPR005366">
    <property type="entry name" value="EMC8/9"/>
</dbReference>
<dbReference type="RefSeq" id="XP_008872200.1">
    <property type="nucleotide sequence ID" value="XM_008873978.1"/>
</dbReference>
<dbReference type="PANTHER" id="PTHR12941">
    <property type="entry name" value="ER MEMBRANE PROTEIN COMPLEX"/>
    <property type="match status" value="1"/>
</dbReference>
<protein>
    <recommendedName>
        <fullName evidence="2">MPN domain-containing protein</fullName>
    </recommendedName>
</protein>
<dbReference type="CDD" id="cd08060">
    <property type="entry name" value="MPN_UPF0172"/>
    <property type="match status" value="1"/>
</dbReference>
<dbReference type="GO" id="GO:0072546">
    <property type="term" value="C:EMC complex"/>
    <property type="evidence" value="ECO:0007669"/>
    <property type="project" value="InterPro"/>
</dbReference>
<dbReference type="eggNOG" id="KOG3289">
    <property type="taxonomic scope" value="Eukaryota"/>
</dbReference>
<evidence type="ECO:0000313" key="3">
    <source>
        <dbReference type="EMBL" id="ETV98772.1"/>
    </source>
</evidence>
<evidence type="ECO:0000259" key="2">
    <source>
        <dbReference type="PROSITE" id="PS50249"/>
    </source>
</evidence>
<dbReference type="Gene3D" id="3.40.140.10">
    <property type="entry name" value="Cytidine Deaminase, domain 2"/>
    <property type="match status" value="1"/>
</dbReference>
<dbReference type="InterPro" id="IPR037518">
    <property type="entry name" value="MPN"/>
</dbReference>
<dbReference type="GeneID" id="20085337"/>
<gene>
    <name evidence="3" type="ORF">H310_08287</name>
</gene>
<dbReference type="EMBL" id="KI913968">
    <property type="protein sequence ID" value="ETV98772.1"/>
    <property type="molecule type" value="Genomic_DNA"/>
</dbReference>
<evidence type="ECO:0000256" key="1">
    <source>
        <dbReference type="ARBA" id="ARBA00007461"/>
    </source>
</evidence>
<proteinExistence type="inferred from homology"/>
<dbReference type="AlphaFoldDB" id="A0A024TZI3"/>
<dbReference type="OrthoDB" id="331948at2759"/>
<dbReference type="PANTHER" id="PTHR12941:SF10">
    <property type="entry name" value="ER MEMBRANE PROTEIN COMPLEX SUBUNIT 8_9 HOMOLOG"/>
    <property type="match status" value="1"/>
</dbReference>
<feature type="domain" description="MPN" evidence="2">
    <location>
        <begin position="16"/>
        <end position="145"/>
    </location>
</feature>
<comment type="similarity">
    <text evidence="1">Belongs to the EMC8/EMC9 family.</text>
</comment>
<dbReference type="PROSITE" id="PS50249">
    <property type="entry name" value="MPN"/>
    <property type="match status" value="1"/>
</dbReference>
<sequence>RCPQVLEISTGAMSAYRVSEEAQLLMGLHAAQYPHLSVVGLLVGRDSGNTIEVVKAFPVCHQAPTAPLLEYASTSIEVEAAKLKLKIVGLYVANSRDDDTSLGPVHARIASTVEANASRACVLVLDNKSLASANLWLKDVKRGWVPVDNRLAYDDDEGKLLVASLEKRSQLASIADAAVDVVDFDEHLEQLSKDWRNAQVLALARLQV</sequence>
<name>A0A024TZI3_9STRA</name>